<proteinExistence type="predicted"/>
<accession>A0A6C0B4P5</accession>
<dbReference type="PROSITE" id="PS01284">
    <property type="entry name" value="TNASE_2"/>
    <property type="match status" value="1"/>
</dbReference>
<name>A0A6C0B4P5_9ZZZZ</name>
<dbReference type="InterPro" id="IPR002071">
    <property type="entry name" value="Thermonucl_AS"/>
</dbReference>
<dbReference type="PROSITE" id="PS50830">
    <property type="entry name" value="TNASE_3"/>
    <property type="match status" value="1"/>
</dbReference>
<dbReference type="InterPro" id="IPR016071">
    <property type="entry name" value="Staphylococal_nuclease_OB-fold"/>
</dbReference>
<dbReference type="Gene3D" id="2.40.50.90">
    <property type="match status" value="1"/>
</dbReference>
<dbReference type="SUPFAM" id="SSF50199">
    <property type="entry name" value="Staphylococcal nuclease"/>
    <property type="match status" value="1"/>
</dbReference>
<sequence>MGNLLFKQQLLQCTKENTEYYKFNDKKFYCKVVDVYDGDTITIAIKLNKKIYKHKVRMFGYDSPEMKPRLNNVNRDAIIIRAKKAKNVLSELILNKIVVIHIQSDTWDKYGRLLGVVYAKIVPGFGQKSFNFNVNKYMVKNNNGYKYFGGTKKS</sequence>
<evidence type="ECO:0000259" key="1">
    <source>
        <dbReference type="PROSITE" id="PS50830"/>
    </source>
</evidence>
<protein>
    <recommendedName>
        <fullName evidence="1">TNase-like domain-containing protein</fullName>
    </recommendedName>
</protein>
<reference evidence="2" key="1">
    <citation type="journal article" date="2020" name="Nature">
        <title>Giant virus diversity and host interactions through global metagenomics.</title>
        <authorList>
            <person name="Schulz F."/>
            <person name="Roux S."/>
            <person name="Paez-Espino D."/>
            <person name="Jungbluth S."/>
            <person name="Walsh D.A."/>
            <person name="Denef V.J."/>
            <person name="McMahon K.D."/>
            <person name="Konstantinidis K.T."/>
            <person name="Eloe-Fadrosh E.A."/>
            <person name="Kyrpides N.C."/>
            <person name="Woyke T."/>
        </authorList>
    </citation>
    <scope>NUCLEOTIDE SEQUENCE</scope>
    <source>
        <strain evidence="2">GVMAG-M-3300009422-16</strain>
    </source>
</reference>
<dbReference type="AlphaFoldDB" id="A0A6C0B4P5"/>
<dbReference type="GO" id="GO:0003676">
    <property type="term" value="F:nucleic acid binding"/>
    <property type="evidence" value="ECO:0007669"/>
    <property type="project" value="InterPro"/>
</dbReference>
<dbReference type="GO" id="GO:0004518">
    <property type="term" value="F:nuclease activity"/>
    <property type="evidence" value="ECO:0007669"/>
    <property type="project" value="InterPro"/>
</dbReference>
<dbReference type="EMBL" id="MN739072">
    <property type="protein sequence ID" value="QHS87010.1"/>
    <property type="molecule type" value="Genomic_DNA"/>
</dbReference>
<dbReference type="InterPro" id="IPR035437">
    <property type="entry name" value="SNase_OB-fold_sf"/>
</dbReference>
<feature type="domain" description="TNase-like" evidence="1">
    <location>
        <begin position="26"/>
        <end position="154"/>
    </location>
</feature>
<evidence type="ECO:0000313" key="2">
    <source>
        <dbReference type="EMBL" id="QHS87010.1"/>
    </source>
</evidence>
<dbReference type="Pfam" id="PF00565">
    <property type="entry name" value="SNase"/>
    <property type="match status" value="1"/>
</dbReference>
<organism evidence="2">
    <name type="scientific">viral metagenome</name>
    <dbReference type="NCBI Taxonomy" id="1070528"/>
    <lineage>
        <taxon>unclassified sequences</taxon>
        <taxon>metagenomes</taxon>
        <taxon>organismal metagenomes</taxon>
    </lineage>
</organism>
<dbReference type="SMART" id="SM00318">
    <property type="entry name" value="SNc"/>
    <property type="match status" value="1"/>
</dbReference>